<keyword evidence="4 5" id="KW-0472">Membrane</keyword>
<feature type="transmembrane region" description="Helical" evidence="5">
    <location>
        <begin position="12"/>
        <end position="28"/>
    </location>
</feature>
<proteinExistence type="predicted"/>
<evidence type="ECO:0000259" key="6">
    <source>
        <dbReference type="Pfam" id="PF04138"/>
    </source>
</evidence>
<evidence type="ECO:0000256" key="5">
    <source>
        <dbReference type="SAM" id="Phobius"/>
    </source>
</evidence>
<evidence type="ECO:0000256" key="2">
    <source>
        <dbReference type="ARBA" id="ARBA00022692"/>
    </source>
</evidence>
<comment type="subcellular location">
    <subcellularLocation>
        <location evidence="1">Membrane</location>
        <topology evidence="1">Multi-pass membrane protein</topology>
    </subcellularLocation>
</comment>
<evidence type="ECO:0000256" key="1">
    <source>
        <dbReference type="ARBA" id="ARBA00004141"/>
    </source>
</evidence>
<comment type="caution">
    <text evidence="7">The sequence shown here is derived from an EMBL/GenBank/DDBJ whole genome shotgun (WGS) entry which is preliminary data.</text>
</comment>
<keyword evidence="2 5" id="KW-0812">Transmembrane</keyword>
<reference evidence="7" key="1">
    <citation type="journal article" date="2014" name="Front. Microbiol.">
        <title>High frequency of phylogenetically diverse reductive dehalogenase-homologous genes in deep subseafloor sedimentary metagenomes.</title>
        <authorList>
            <person name="Kawai M."/>
            <person name="Futagami T."/>
            <person name="Toyoda A."/>
            <person name="Takaki Y."/>
            <person name="Nishi S."/>
            <person name="Hori S."/>
            <person name="Arai W."/>
            <person name="Tsubouchi T."/>
            <person name="Morono Y."/>
            <person name="Uchiyama I."/>
            <person name="Ito T."/>
            <person name="Fujiyama A."/>
            <person name="Inagaki F."/>
            <person name="Takami H."/>
        </authorList>
    </citation>
    <scope>NUCLEOTIDE SEQUENCE</scope>
    <source>
        <strain evidence="7">Expedition CK06-06</strain>
    </source>
</reference>
<dbReference type="GO" id="GO:0000271">
    <property type="term" value="P:polysaccharide biosynthetic process"/>
    <property type="evidence" value="ECO:0007669"/>
    <property type="project" value="InterPro"/>
</dbReference>
<feature type="domain" description="GtrA/DPMS transmembrane" evidence="6">
    <location>
        <begin position="41"/>
        <end position="154"/>
    </location>
</feature>
<evidence type="ECO:0000256" key="3">
    <source>
        <dbReference type="ARBA" id="ARBA00022989"/>
    </source>
</evidence>
<evidence type="ECO:0000256" key="4">
    <source>
        <dbReference type="ARBA" id="ARBA00023136"/>
    </source>
</evidence>
<feature type="transmembrane region" description="Helical" evidence="5">
    <location>
        <begin position="60"/>
        <end position="81"/>
    </location>
</feature>
<organism evidence="7">
    <name type="scientific">marine sediment metagenome</name>
    <dbReference type="NCBI Taxonomy" id="412755"/>
    <lineage>
        <taxon>unclassified sequences</taxon>
        <taxon>metagenomes</taxon>
        <taxon>ecological metagenomes</taxon>
    </lineage>
</organism>
<accession>X1QQ91</accession>
<dbReference type="GO" id="GO:0016020">
    <property type="term" value="C:membrane"/>
    <property type="evidence" value="ECO:0007669"/>
    <property type="project" value="UniProtKB-SubCell"/>
</dbReference>
<gene>
    <name evidence="7" type="ORF">S12H4_06657</name>
</gene>
<dbReference type="InterPro" id="IPR007267">
    <property type="entry name" value="GtrA_DPMS_TM"/>
</dbReference>
<keyword evidence="3 5" id="KW-1133">Transmembrane helix</keyword>
<feature type="transmembrane region" description="Helical" evidence="5">
    <location>
        <begin position="101"/>
        <end position="122"/>
    </location>
</feature>
<feature type="transmembrane region" description="Helical" evidence="5">
    <location>
        <begin position="35"/>
        <end position="54"/>
    </location>
</feature>
<protein>
    <recommendedName>
        <fullName evidence="6">GtrA/DPMS transmembrane domain-containing protein</fullName>
    </recommendedName>
</protein>
<feature type="transmembrane region" description="Helical" evidence="5">
    <location>
        <begin position="128"/>
        <end position="148"/>
    </location>
</feature>
<dbReference type="Pfam" id="PF04138">
    <property type="entry name" value="GtrA_DPMS_TM"/>
    <property type="match status" value="1"/>
</dbReference>
<sequence>MDDQNNVKKQMALYFIFAACMITLNYIIQKINQIVIAPFICGSFGSIEFFQLFYCSTSPNMSELIGSIAAVGITYIIKFFLDKYIVFKKSSLKMKETSQEFFKYFGFAILTTILNVGIQFILTNLFNAPLEISFVVALSIGYITKFFLDKKYVFTKEY</sequence>
<evidence type="ECO:0000313" key="7">
    <source>
        <dbReference type="EMBL" id="GAI70712.1"/>
    </source>
</evidence>
<dbReference type="AlphaFoldDB" id="X1QQ91"/>
<name>X1QQ91_9ZZZZ</name>
<dbReference type="EMBL" id="BARW01002365">
    <property type="protein sequence ID" value="GAI70712.1"/>
    <property type="molecule type" value="Genomic_DNA"/>
</dbReference>